<keyword evidence="3" id="KW-0119">Carbohydrate metabolism</keyword>
<evidence type="ECO:0000256" key="5">
    <source>
        <dbReference type="SAM" id="SignalP"/>
    </source>
</evidence>
<dbReference type="InterPro" id="IPR002772">
    <property type="entry name" value="Glyco_hydro_3_C"/>
</dbReference>
<dbReference type="GO" id="GO:0016787">
    <property type="term" value="F:hydrolase activity"/>
    <property type="evidence" value="ECO:0007669"/>
    <property type="project" value="UniProtKB-KW"/>
</dbReference>
<dbReference type="InterPro" id="IPR017853">
    <property type="entry name" value="GH"/>
</dbReference>
<keyword evidence="7" id="KW-0614">Plasmid</keyword>
<evidence type="ECO:0000256" key="1">
    <source>
        <dbReference type="ARBA" id="ARBA00005336"/>
    </source>
</evidence>
<keyword evidence="4" id="KW-0326">Glycosidase</keyword>
<dbReference type="InterPro" id="IPR013783">
    <property type="entry name" value="Ig-like_fold"/>
</dbReference>
<dbReference type="Gene3D" id="3.20.20.300">
    <property type="entry name" value="Glycoside hydrolase, family 3, N-terminal domain"/>
    <property type="match status" value="1"/>
</dbReference>
<dbReference type="Gene3D" id="2.60.40.10">
    <property type="entry name" value="Immunoglobulins"/>
    <property type="match status" value="1"/>
</dbReference>
<dbReference type="InterPro" id="IPR019800">
    <property type="entry name" value="Glyco_hydro_3_AS"/>
</dbReference>
<comment type="similarity">
    <text evidence="1 4">Belongs to the glycosyl hydrolase 3 family.</text>
</comment>
<geneLocation type="plasmid" evidence="7 8">
    <name>unnamed1</name>
</geneLocation>
<dbReference type="SMART" id="SM01217">
    <property type="entry name" value="Fn3_like"/>
    <property type="match status" value="1"/>
</dbReference>
<sequence length="791" mass="85410">MRLSAFRRAFVGPFLLAASVAQAQNQPPQLGTAPIPEVIKAMTLEEKANLVVGNGFYLPDLAKLMPQMLKNLRPEQSKIVGTAGTTYALPKFNIASLAESDGPSGINVYYQSGSRTFYATAWPSPELQACSWDTALVRQVGRAYGHEAKEYGLDIPLAPALNLHRSPLGGRNFEYYSEDPLVSGRMAAAMVQGLQSQGIGSSIKHFAANNQETNRNTVNTIVSERALRELYLRGFEIAVKEAQPWTVMSSYNKINGTYTSESRDLLTTILRDEWGFKGFVMTDWFSGTDPVAQQRAGNDLLMPGKPEETQKIIAAVQSKALPESVLDENVARILRVMLQAPSFKKYAYADHTDLTQSARLAREAAAQSMVLLKNSAATLPISSRKQLVSLFGSTSYDLLAGGSGSGTVNATYKVSLADGLTRAGYTLEQKVQQAYTQYVGQELLKRPKQTFMQQFAKPYKPVVELPLDSALLVQSAKTGGVAVISFGRVAGEGTDRKPEDFYLTDAEKSLLKRVSTAFHAQGKKVVVVLNVTGVVDVAQWRDQADAIVLAWLPGQEGGNALADVLSGQVNPSGKLASTFPMRYADEPTAKNFPGKTLPVPASAASTGVFTSAAPPAEVTYEEGVYVGYRYYNTFGVKPAYEFGYGLSYTTFSYGPLTLSAPTFSGQLTATVTITNTGKVAGKEVAQLYLAAPTTKLDKPSSELKGFAKTGLLQPGQSQTLTFTLQPHDLASFNTKASAWVADAGTYAVRVGASSLDVKGTASFKLAKELVVEKTHKSLTPQVAIKELQFKK</sequence>
<evidence type="ECO:0000256" key="4">
    <source>
        <dbReference type="RuleBase" id="RU361161"/>
    </source>
</evidence>
<evidence type="ECO:0000313" key="8">
    <source>
        <dbReference type="Proteomes" id="UP000831390"/>
    </source>
</evidence>
<feature type="signal peptide" evidence="5">
    <location>
        <begin position="1"/>
        <end position="23"/>
    </location>
</feature>
<dbReference type="SUPFAM" id="SSF51445">
    <property type="entry name" value="(Trans)glycosidases"/>
    <property type="match status" value="1"/>
</dbReference>
<dbReference type="SUPFAM" id="SSF52279">
    <property type="entry name" value="Beta-D-glucan exohydrolase, C-terminal domain"/>
    <property type="match status" value="1"/>
</dbReference>
<evidence type="ECO:0000259" key="6">
    <source>
        <dbReference type="SMART" id="SM01217"/>
    </source>
</evidence>
<dbReference type="RefSeq" id="WP_243520231.1">
    <property type="nucleotide sequence ID" value="NZ_CP094535.1"/>
</dbReference>
<dbReference type="InterPro" id="IPR001764">
    <property type="entry name" value="Glyco_hydro_3_N"/>
</dbReference>
<dbReference type="Pfam" id="PF00933">
    <property type="entry name" value="Glyco_hydro_3"/>
    <property type="match status" value="1"/>
</dbReference>
<dbReference type="PANTHER" id="PTHR42715">
    <property type="entry name" value="BETA-GLUCOSIDASE"/>
    <property type="match status" value="1"/>
</dbReference>
<evidence type="ECO:0000313" key="7">
    <source>
        <dbReference type="EMBL" id="UOE36400.1"/>
    </source>
</evidence>
<keyword evidence="8" id="KW-1185">Reference proteome</keyword>
<proteinExistence type="inferred from homology"/>
<dbReference type="PANTHER" id="PTHR42715:SF10">
    <property type="entry name" value="BETA-GLUCOSIDASE"/>
    <property type="match status" value="1"/>
</dbReference>
<dbReference type="Proteomes" id="UP000831390">
    <property type="component" value="Plasmid unnamed1"/>
</dbReference>
<dbReference type="InterPro" id="IPR036881">
    <property type="entry name" value="Glyco_hydro_3_C_sf"/>
</dbReference>
<gene>
    <name evidence="7" type="ORF">MTP16_23875</name>
</gene>
<feature type="domain" description="Fibronectin type III-like" evidence="6">
    <location>
        <begin position="683"/>
        <end position="754"/>
    </location>
</feature>
<dbReference type="Pfam" id="PF14310">
    <property type="entry name" value="Fn3-like"/>
    <property type="match status" value="1"/>
</dbReference>
<evidence type="ECO:0000256" key="2">
    <source>
        <dbReference type="ARBA" id="ARBA00022801"/>
    </source>
</evidence>
<evidence type="ECO:0000256" key="3">
    <source>
        <dbReference type="ARBA" id="ARBA00023277"/>
    </source>
</evidence>
<dbReference type="EMBL" id="CP094535">
    <property type="protein sequence ID" value="UOE36400.1"/>
    <property type="molecule type" value="Genomic_DNA"/>
</dbReference>
<dbReference type="PRINTS" id="PR00133">
    <property type="entry name" value="GLHYDRLASE3"/>
</dbReference>
<dbReference type="Pfam" id="PF01915">
    <property type="entry name" value="Glyco_hydro_3_C"/>
    <property type="match status" value="1"/>
</dbReference>
<dbReference type="InterPro" id="IPR036962">
    <property type="entry name" value="Glyco_hydro_3_N_sf"/>
</dbReference>
<protein>
    <submittedName>
        <fullName evidence="7">Glycoside hydrolase family 3 C-terminal domain-containing protein</fullName>
    </submittedName>
</protein>
<dbReference type="InterPro" id="IPR026891">
    <property type="entry name" value="Fn3-like"/>
</dbReference>
<name>A0ABY4BIF9_9BACT</name>
<accession>A0ABY4BIF9</accession>
<keyword evidence="2 4" id="KW-0378">Hydrolase</keyword>
<keyword evidence="5" id="KW-0732">Signal</keyword>
<feature type="chain" id="PRO_5047193595" evidence="5">
    <location>
        <begin position="24"/>
        <end position="791"/>
    </location>
</feature>
<dbReference type="Gene3D" id="3.40.50.1700">
    <property type="entry name" value="Glycoside hydrolase family 3 C-terminal domain"/>
    <property type="match status" value="1"/>
</dbReference>
<organism evidence="7 8">
    <name type="scientific">Hymenobacter monticola</name>
    <dbReference type="NCBI Taxonomy" id="1705399"/>
    <lineage>
        <taxon>Bacteria</taxon>
        <taxon>Pseudomonadati</taxon>
        <taxon>Bacteroidota</taxon>
        <taxon>Cytophagia</taxon>
        <taxon>Cytophagales</taxon>
        <taxon>Hymenobacteraceae</taxon>
        <taxon>Hymenobacter</taxon>
    </lineage>
</organism>
<reference evidence="7 8" key="1">
    <citation type="submission" date="2022-03" db="EMBL/GenBank/DDBJ databases">
        <title>Hymenobactersp. isolated from the air.</title>
        <authorList>
            <person name="Won M."/>
            <person name="Kwon S.-W."/>
        </authorList>
    </citation>
    <scope>NUCLEOTIDE SEQUENCE [LARGE SCALE GENOMIC DNA]</scope>
    <source>
        <strain evidence="7 8">KACC 22596</strain>
        <plasmid evidence="7 8">unnamed1</plasmid>
    </source>
</reference>
<dbReference type="InterPro" id="IPR050288">
    <property type="entry name" value="Cellulose_deg_GH3"/>
</dbReference>
<dbReference type="PROSITE" id="PS00775">
    <property type="entry name" value="GLYCOSYL_HYDROL_F3"/>
    <property type="match status" value="1"/>
</dbReference>